<dbReference type="EMBL" id="RCZP01000005">
    <property type="protein sequence ID" value="TPG58647.1"/>
    <property type="molecule type" value="Genomic_DNA"/>
</dbReference>
<dbReference type="InterPro" id="IPR005064">
    <property type="entry name" value="BUG"/>
</dbReference>
<keyword evidence="2" id="KW-0732">Signal</keyword>
<feature type="signal peptide" evidence="2">
    <location>
        <begin position="1"/>
        <end position="21"/>
    </location>
</feature>
<name>A0A502G922_9PROT</name>
<evidence type="ECO:0000313" key="4">
    <source>
        <dbReference type="Proteomes" id="UP000317078"/>
    </source>
</evidence>
<dbReference type="InterPro" id="IPR042100">
    <property type="entry name" value="Bug_dom1"/>
</dbReference>
<dbReference type="OrthoDB" id="8443386at2"/>
<keyword evidence="4" id="KW-1185">Reference proteome</keyword>
<dbReference type="Pfam" id="PF03401">
    <property type="entry name" value="TctC"/>
    <property type="match status" value="1"/>
</dbReference>
<accession>A0A502G922</accession>
<dbReference type="PANTHER" id="PTHR42928:SF5">
    <property type="entry name" value="BLR1237 PROTEIN"/>
    <property type="match status" value="1"/>
</dbReference>
<gene>
    <name evidence="3" type="ORF">EAH89_08560</name>
</gene>
<comment type="caution">
    <text evidence="3">The sequence shown here is derived from an EMBL/GenBank/DDBJ whole genome shotgun (WGS) entry which is preliminary data.</text>
</comment>
<comment type="similarity">
    <text evidence="1">Belongs to the UPF0065 (bug) family.</text>
</comment>
<dbReference type="CDD" id="cd07012">
    <property type="entry name" value="PBP2_Bug_TTT"/>
    <property type="match status" value="1"/>
</dbReference>
<dbReference type="PIRSF" id="PIRSF017082">
    <property type="entry name" value="YflP"/>
    <property type="match status" value="1"/>
</dbReference>
<dbReference type="Gene3D" id="3.40.190.150">
    <property type="entry name" value="Bordetella uptake gene, domain 1"/>
    <property type="match status" value="1"/>
</dbReference>
<reference evidence="3 4" key="1">
    <citation type="journal article" date="2019" name="Environ. Microbiol.">
        <title>Species interactions and distinct microbial communities in high Arctic permafrost affected cryosols are associated with the CH4 and CO2 gas fluxes.</title>
        <authorList>
            <person name="Altshuler I."/>
            <person name="Hamel J."/>
            <person name="Turney S."/>
            <person name="Magnuson E."/>
            <person name="Levesque R."/>
            <person name="Greer C."/>
            <person name="Whyte L.G."/>
        </authorList>
    </citation>
    <scope>NUCLEOTIDE SEQUENCE [LARGE SCALE GENOMIC DNA]</scope>
    <source>
        <strain evidence="3 4">S9.3B</strain>
    </source>
</reference>
<proteinExistence type="inferred from homology"/>
<dbReference type="RefSeq" id="WP_140882380.1">
    <property type="nucleotide sequence ID" value="NZ_RCZP01000005.1"/>
</dbReference>
<dbReference type="Gene3D" id="3.40.190.10">
    <property type="entry name" value="Periplasmic binding protein-like II"/>
    <property type="match status" value="1"/>
</dbReference>
<feature type="chain" id="PRO_5021334783" evidence="2">
    <location>
        <begin position="22"/>
        <end position="321"/>
    </location>
</feature>
<dbReference type="Proteomes" id="UP000317078">
    <property type="component" value="Unassembled WGS sequence"/>
</dbReference>
<organism evidence="3 4">
    <name type="scientific">Muricoccus nepalensis</name>
    <dbReference type="NCBI Taxonomy" id="1854500"/>
    <lineage>
        <taxon>Bacteria</taxon>
        <taxon>Pseudomonadati</taxon>
        <taxon>Pseudomonadota</taxon>
        <taxon>Alphaproteobacteria</taxon>
        <taxon>Acetobacterales</taxon>
        <taxon>Roseomonadaceae</taxon>
        <taxon>Muricoccus</taxon>
    </lineage>
</organism>
<evidence type="ECO:0000313" key="3">
    <source>
        <dbReference type="EMBL" id="TPG58647.1"/>
    </source>
</evidence>
<sequence>MHRRRFLLATPALALAGPAAAVIADGRPIKLVVAYAPGGGTDLMARAVAQHLGAALGQNVVVDNKAGGNGTVGSLSVAQARPDGTTLLFATGSELSLKPLLEAGLPYDPARDFVPVALLGITPVAIAVNPEVPARNVAELIALARTKPGGIDVANSGRGGIMHLTAAYLALKAGVEFGHVSYRGAAPAVADAVAGTVDAVVSGLPPLLAQAKEGRLRILAVSIPQRSGALPEVPTLAEEGFPGFDMSNTVGLVARRGCPPEIVAALNAAANQAIEKPDLRRIFLANGAEPVGSTAERYATFIQAERDRFREVVQATRITME</sequence>
<evidence type="ECO:0000256" key="1">
    <source>
        <dbReference type="ARBA" id="ARBA00006987"/>
    </source>
</evidence>
<dbReference type="PANTHER" id="PTHR42928">
    <property type="entry name" value="TRICARBOXYLATE-BINDING PROTEIN"/>
    <property type="match status" value="1"/>
</dbReference>
<evidence type="ECO:0000256" key="2">
    <source>
        <dbReference type="SAM" id="SignalP"/>
    </source>
</evidence>
<dbReference type="SUPFAM" id="SSF53850">
    <property type="entry name" value="Periplasmic binding protein-like II"/>
    <property type="match status" value="1"/>
</dbReference>
<protein>
    <submittedName>
        <fullName evidence="3">Tripartite tricarboxylate transporter substrate binding protein</fullName>
    </submittedName>
</protein>
<dbReference type="AlphaFoldDB" id="A0A502G922"/>